<feature type="region of interest" description="Disordered" evidence="14">
    <location>
        <begin position="410"/>
        <end position="447"/>
    </location>
</feature>
<dbReference type="SMART" id="SM00355">
    <property type="entry name" value="ZnF_C2H2"/>
    <property type="match status" value="3"/>
</dbReference>
<keyword evidence="5" id="KW-0479">Metal-binding</keyword>
<evidence type="ECO:0000256" key="2">
    <source>
        <dbReference type="ARBA" id="ARBA00004496"/>
    </source>
</evidence>
<evidence type="ECO:0000256" key="14">
    <source>
        <dbReference type="SAM" id="MobiDB-lite"/>
    </source>
</evidence>
<evidence type="ECO:0000256" key="1">
    <source>
        <dbReference type="ARBA" id="ARBA00004123"/>
    </source>
</evidence>
<feature type="domain" description="C2H2-type" evidence="15">
    <location>
        <begin position="658"/>
        <end position="687"/>
    </location>
</feature>
<feature type="region of interest" description="Disordered" evidence="14">
    <location>
        <begin position="729"/>
        <end position="767"/>
    </location>
</feature>
<evidence type="ECO:0000256" key="12">
    <source>
        <dbReference type="ARBA" id="ARBA00023242"/>
    </source>
</evidence>
<keyword evidence="10" id="KW-0238">DNA-binding</keyword>
<dbReference type="PROSITE" id="PS00028">
    <property type="entry name" value="ZINC_FINGER_C2H2_1"/>
    <property type="match status" value="3"/>
</dbReference>
<evidence type="ECO:0000313" key="16">
    <source>
        <dbReference type="Proteomes" id="UP000887572"/>
    </source>
</evidence>
<sequence>MATVTAVPPPAISSSSELPTSPPGIVEEREAETAPVVVQERVQQQAHAAVVTEQQQCAHHAASPAGECGHALVGHSHTPRKTPNVPELKIDSQNNACVLHSHAGTRAYRQQQRSPYAGALLSNGLLAHALETPTPKIPDLLRTPTALLTSPTNTCVGGGGPKSSQLIHIDELNTPLCLNSATPKSQHSQAFFGDHEPLLTANIEITSTVVSAPSHHHSTPPSSDHHHQQICPSSSSAPSQLLSAECAQRAGAGVHSVSGSFGTTPTLKNGGTGGGGGGGTDQKLSFQIKGSISTNLPLNAQNLNSPGLSTSFFTFSPIVEHFLQSWRNQGLPVLSVDTSRTPIATNEVMRVSDGGGAFSATGDKESPEALTTASSTPTPDGGHALLMHSLEGNGSTPAPTPIDAMEMVPQHNHQHHHRQQHNHHVQQQQHFQQFGGGPAHVQPQPARHHQFTAYGLQQHASAGGPALHQHHQMCTPAGRYQIHQSISCSIMPAPACSCELNNNAAGTVVATSSPNGSTGSGANTVSGTAVLTPQQQSRPNSSTSTSSAGAQSLEAMHQSPPLQHFGTGQMTFKPEPSFDEWSPYQPAPMFPSTAQHGSTGTPIPRTEYALQRSRERRSTFSGAGVAASGAVPDAAAAPESATSPFQRNARTPVQERPHQCPIDNCDRRFSRSDELTRHIRIHTGHKPFQCKFCMRAFSRSDHLTTHMRTHTGEKPFCCDVCGRKFARSDERKRHTKVHAKQKGGGRRTSVSSGGSQEGAGGILHAEL</sequence>
<dbReference type="Proteomes" id="UP000887572">
    <property type="component" value="Unplaced"/>
</dbReference>
<feature type="domain" description="C2H2-type" evidence="15">
    <location>
        <begin position="688"/>
        <end position="715"/>
    </location>
</feature>
<evidence type="ECO:0000256" key="11">
    <source>
        <dbReference type="ARBA" id="ARBA00023163"/>
    </source>
</evidence>
<dbReference type="GO" id="GO:0008270">
    <property type="term" value="F:zinc ion binding"/>
    <property type="evidence" value="ECO:0007669"/>
    <property type="project" value="UniProtKB-KW"/>
</dbReference>
<feature type="compositionally biased region" description="Polar residues" evidence="14">
    <location>
        <begin position="642"/>
        <end position="651"/>
    </location>
</feature>
<keyword evidence="11" id="KW-0804">Transcription</keyword>
<feature type="region of interest" description="Disordered" evidence="14">
    <location>
        <begin position="532"/>
        <end position="555"/>
    </location>
</feature>
<feature type="compositionally biased region" description="Polar residues" evidence="14">
    <location>
        <begin position="369"/>
        <end position="378"/>
    </location>
</feature>
<keyword evidence="6" id="KW-0677">Repeat</keyword>
<evidence type="ECO:0000256" key="5">
    <source>
        <dbReference type="ARBA" id="ARBA00022723"/>
    </source>
</evidence>
<dbReference type="AlphaFoldDB" id="A0A914GS01"/>
<reference evidence="17" key="1">
    <citation type="submission" date="2022-11" db="UniProtKB">
        <authorList>
            <consortium name="WormBaseParasite"/>
        </authorList>
    </citation>
    <scope>IDENTIFICATION</scope>
</reference>
<dbReference type="SUPFAM" id="SSF57667">
    <property type="entry name" value="beta-beta-alpha zinc fingers"/>
    <property type="match status" value="2"/>
</dbReference>
<evidence type="ECO:0000259" key="15">
    <source>
        <dbReference type="PROSITE" id="PS50157"/>
    </source>
</evidence>
<dbReference type="InterPro" id="IPR013087">
    <property type="entry name" value="Znf_C2H2_type"/>
</dbReference>
<comment type="subcellular location">
    <subcellularLocation>
        <location evidence="2">Cytoplasm</location>
    </subcellularLocation>
    <subcellularLocation>
        <location evidence="1">Nucleus</location>
    </subcellularLocation>
</comment>
<feature type="region of interest" description="Disordered" evidence="14">
    <location>
        <begin position="1"/>
        <end position="24"/>
    </location>
</feature>
<proteinExistence type="inferred from homology"/>
<accession>A0A914GS01</accession>
<dbReference type="InterPro" id="IPR036236">
    <property type="entry name" value="Znf_C2H2_sf"/>
</dbReference>
<dbReference type="Gene3D" id="3.30.160.60">
    <property type="entry name" value="Classic Zinc Finger"/>
    <property type="match status" value="3"/>
</dbReference>
<name>A0A914GS01_GLORO</name>
<dbReference type="PANTHER" id="PTHR23235">
    <property type="entry name" value="KRUEPPEL-LIKE TRANSCRIPTION FACTOR"/>
    <property type="match status" value="1"/>
</dbReference>
<keyword evidence="8" id="KW-0862">Zinc</keyword>
<keyword evidence="16" id="KW-1185">Reference proteome</keyword>
<feature type="compositionally biased region" description="Basic and acidic residues" evidence="14">
    <location>
        <begin position="653"/>
        <end position="665"/>
    </location>
</feature>
<evidence type="ECO:0000313" key="17">
    <source>
        <dbReference type="WBParaSite" id="Gr19_v10_g10733.t1"/>
    </source>
</evidence>
<dbReference type="FunFam" id="3.30.160.60:FF:000092">
    <property type="entry name" value="Early growth response protein 3"/>
    <property type="match status" value="1"/>
</dbReference>
<keyword evidence="7 13" id="KW-0863">Zinc-finger</keyword>
<feature type="region of interest" description="Disordered" evidence="14">
    <location>
        <begin position="352"/>
        <end position="383"/>
    </location>
</feature>
<feature type="compositionally biased region" description="Low complexity" evidence="14">
    <location>
        <begin position="533"/>
        <end position="552"/>
    </location>
</feature>
<dbReference type="GO" id="GO:0005737">
    <property type="term" value="C:cytoplasm"/>
    <property type="evidence" value="ECO:0007669"/>
    <property type="project" value="UniProtKB-SubCell"/>
</dbReference>
<keyword evidence="4" id="KW-0963">Cytoplasm</keyword>
<evidence type="ECO:0000256" key="7">
    <source>
        <dbReference type="ARBA" id="ARBA00022771"/>
    </source>
</evidence>
<evidence type="ECO:0000256" key="9">
    <source>
        <dbReference type="ARBA" id="ARBA00023015"/>
    </source>
</evidence>
<dbReference type="GO" id="GO:0000981">
    <property type="term" value="F:DNA-binding transcription factor activity, RNA polymerase II-specific"/>
    <property type="evidence" value="ECO:0007669"/>
    <property type="project" value="TreeGrafter"/>
</dbReference>
<feature type="domain" description="C2H2-type" evidence="15">
    <location>
        <begin position="716"/>
        <end position="743"/>
    </location>
</feature>
<feature type="region of interest" description="Disordered" evidence="14">
    <location>
        <begin position="211"/>
        <end position="236"/>
    </location>
</feature>
<evidence type="ECO:0000256" key="10">
    <source>
        <dbReference type="ARBA" id="ARBA00023125"/>
    </source>
</evidence>
<feature type="compositionally biased region" description="Basic residues" evidence="14">
    <location>
        <begin position="733"/>
        <end position="745"/>
    </location>
</feature>
<keyword evidence="9" id="KW-0805">Transcription regulation</keyword>
<feature type="region of interest" description="Disordered" evidence="14">
    <location>
        <begin position="255"/>
        <end position="284"/>
    </location>
</feature>
<keyword evidence="12" id="KW-0539">Nucleus</keyword>
<organism evidence="16 17">
    <name type="scientific">Globodera rostochiensis</name>
    <name type="common">Golden nematode worm</name>
    <name type="synonym">Heterodera rostochiensis</name>
    <dbReference type="NCBI Taxonomy" id="31243"/>
    <lineage>
        <taxon>Eukaryota</taxon>
        <taxon>Metazoa</taxon>
        <taxon>Ecdysozoa</taxon>
        <taxon>Nematoda</taxon>
        <taxon>Chromadorea</taxon>
        <taxon>Rhabditida</taxon>
        <taxon>Tylenchina</taxon>
        <taxon>Tylenchomorpha</taxon>
        <taxon>Tylenchoidea</taxon>
        <taxon>Heteroderidae</taxon>
        <taxon>Heteroderinae</taxon>
        <taxon>Globodera</taxon>
    </lineage>
</organism>
<dbReference type="GO" id="GO:0005634">
    <property type="term" value="C:nucleus"/>
    <property type="evidence" value="ECO:0007669"/>
    <property type="project" value="UniProtKB-SubCell"/>
</dbReference>
<dbReference type="GO" id="GO:0000978">
    <property type="term" value="F:RNA polymerase II cis-regulatory region sequence-specific DNA binding"/>
    <property type="evidence" value="ECO:0007669"/>
    <property type="project" value="TreeGrafter"/>
</dbReference>
<evidence type="ECO:0000256" key="8">
    <source>
        <dbReference type="ARBA" id="ARBA00022833"/>
    </source>
</evidence>
<dbReference type="Pfam" id="PF00096">
    <property type="entry name" value="zf-C2H2"/>
    <property type="match status" value="2"/>
</dbReference>
<comment type="similarity">
    <text evidence="3">Belongs to the EGR C2H2-type zinc-finger protein family.</text>
</comment>
<evidence type="ECO:0000256" key="4">
    <source>
        <dbReference type="ARBA" id="ARBA00022490"/>
    </source>
</evidence>
<protein>
    <submittedName>
        <fullName evidence="17">C2H2-type domain-containing protein</fullName>
    </submittedName>
</protein>
<feature type="region of interest" description="Disordered" evidence="14">
    <location>
        <begin position="634"/>
        <end position="665"/>
    </location>
</feature>
<evidence type="ECO:0000256" key="6">
    <source>
        <dbReference type="ARBA" id="ARBA00022737"/>
    </source>
</evidence>
<dbReference type="WBParaSite" id="Gr19_v10_g10733.t1">
    <property type="protein sequence ID" value="Gr19_v10_g10733.t1"/>
    <property type="gene ID" value="Gr19_v10_g10733"/>
</dbReference>
<evidence type="ECO:0000256" key="3">
    <source>
        <dbReference type="ARBA" id="ARBA00005682"/>
    </source>
</evidence>
<feature type="compositionally biased region" description="Basic residues" evidence="14">
    <location>
        <begin position="412"/>
        <end position="424"/>
    </location>
</feature>
<evidence type="ECO:0000256" key="13">
    <source>
        <dbReference type="PROSITE-ProRule" id="PRU00042"/>
    </source>
</evidence>
<dbReference type="PROSITE" id="PS50157">
    <property type="entry name" value="ZINC_FINGER_C2H2_2"/>
    <property type="match status" value="3"/>
</dbReference>
<dbReference type="PANTHER" id="PTHR23235:SF60">
    <property type="entry name" value="STRIPE, ISOFORM D"/>
    <property type="match status" value="1"/>
</dbReference>
<feature type="compositionally biased region" description="Gly residues" evidence="14">
    <location>
        <begin position="270"/>
        <end position="280"/>
    </location>
</feature>